<dbReference type="SMR" id="A0A078I5B7"/>
<feature type="signal peptide" evidence="1">
    <location>
        <begin position="1"/>
        <end position="21"/>
    </location>
</feature>
<dbReference type="OMA" id="CYNICIT"/>
<evidence type="ECO:0000313" key="3">
    <source>
        <dbReference type="Proteomes" id="UP000028999"/>
    </source>
</evidence>
<name>A0A078I5B7_BRANA</name>
<evidence type="ECO:0000313" key="2">
    <source>
        <dbReference type="EMBL" id="CDY45071.1"/>
    </source>
</evidence>
<sequence>MEMKKMVIFMVMMLTIGNLTAESEVLVGRWGDCIKTCYNICITGPIHDRISCLPKCALECNPHKEIDVKKAKGYVN</sequence>
<reference evidence="2 3" key="1">
    <citation type="journal article" date="2014" name="Science">
        <title>Plant genetics. Early allopolyploid evolution in the post-Neolithic Brassica napus oilseed genome.</title>
        <authorList>
            <person name="Chalhoub B."/>
            <person name="Denoeud F."/>
            <person name="Liu S."/>
            <person name="Parkin I.A."/>
            <person name="Tang H."/>
            <person name="Wang X."/>
            <person name="Chiquet J."/>
            <person name="Belcram H."/>
            <person name="Tong C."/>
            <person name="Samans B."/>
            <person name="Correa M."/>
            <person name="Da Silva C."/>
            <person name="Just J."/>
            <person name="Falentin C."/>
            <person name="Koh C.S."/>
            <person name="Le Clainche I."/>
            <person name="Bernard M."/>
            <person name="Bento P."/>
            <person name="Noel B."/>
            <person name="Labadie K."/>
            <person name="Alberti A."/>
            <person name="Charles M."/>
            <person name="Arnaud D."/>
            <person name="Guo H."/>
            <person name="Daviaud C."/>
            <person name="Alamery S."/>
            <person name="Jabbari K."/>
            <person name="Zhao M."/>
            <person name="Edger P.P."/>
            <person name="Chelaifa H."/>
            <person name="Tack D."/>
            <person name="Lassalle G."/>
            <person name="Mestiri I."/>
            <person name="Schnel N."/>
            <person name="Le Paslier M.C."/>
            <person name="Fan G."/>
            <person name="Renault V."/>
            <person name="Bayer P.E."/>
            <person name="Golicz A.A."/>
            <person name="Manoli S."/>
            <person name="Lee T.H."/>
            <person name="Thi V.H."/>
            <person name="Chalabi S."/>
            <person name="Hu Q."/>
            <person name="Fan C."/>
            <person name="Tollenaere R."/>
            <person name="Lu Y."/>
            <person name="Battail C."/>
            <person name="Shen J."/>
            <person name="Sidebottom C.H."/>
            <person name="Wang X."/>
            <person name="Canaguier A."/>
            <person name="Chauveau A."/>
            <person name="Berard A."/>
            <person name="Deniot G."/>
            <person name="Guan M."/>
            <person name="Liu Z."/>
            <person name="Sun F."/>
            <person name="Lim Y.P."/>
            <person name="Lyons E."/>
            <person name="Town C.D."/>
            <person name="Bancroft I."/>
            <person name="Wang X."/>
            <person name="Meng J."/>
            <person name="Ma J."/>
            <person name="Pires J.C."/>
            <person name="King G.J."/>
            <person name="Brunel D."/>
            <person name="Delourme R."/>
            <person name="Renard M."/>
            <person name="Aury J.M."/>
            <person name="Adams K.L."/>
            <person name="Batley J."/>
            <person name="Snowdon R.J."/>
            <person name="Tost J."/>
            <person name="Edwards D."/>
            <person name="Zhou Y."/>
            <person name="Hua W."/>
            <person name="Sharpe A.G."/>
            <person name="Paterson A.H."/>
            <person name="Guan C."/>
            <person name="Wincker P."/>
        </authorList>
    </citation>
    <scope>NUCLEOTIDE SEQUENCE [LARGE SCALE GENOMIC DNA]</scope>
    <source>
        <strain evidence="3">cv. Darmor-bzh</strain>
    </source>
</reference>
<organism evidence="2 3">
    <name type="scientific">Brassica napus</name>
    <name type="common">Rape</name>
    <dbReference type="NCBI Taxonomy" id="3708"/>
    <lineage>
        <taxon>Eukaryota</taxon>
        <taxon>Viridiplantae</taxon>
        <taxon>Streptophyta</taxon>
        <taxon>Embryophyta</taxon>
        <taxon>Tracheophyta</taxon>
        <taxon>Spermatophyta</taxon>
        <taxon>Magnoliopsida</taxon>
        <taxon>eudicotyledons</taxon>
        <taxon>Gunneridae</taxon>
        <taxon>Pentapetalae</taxon>
        <taxon>rosids</taxon>
        <taxon>malvids</taxon>
        <taxon>Brassicales</taxon>
        <taxon>Brassicaceae</taxon>
        <taxon>Brassiceae</taxon>
        <taxon>Brassica</taxon>
    </lineage>
</organism>
<gene>
    <name evidence="2" type="primary">BnaA02g05050D</name>
    <name evidence="2" type="ORF">GSBRNA2T00081345001</name>
</gene>
<keyword evidence="1" id="KW-0732">Signal</keyword>
<dbReference type="EMBL" id="LK032613">
    <property type="protein sequence ID" value="CDY45071.1"/>
    <property type="molecule type" value="Genomic_DNA"/>
</dbReference>
<dbReference type="Proteomes" id="UP000028999">
    <property type="component" value="Unassembled WGS sequence"/>
</dbReference>
<feature type="chain" id="PRO_5001737904" evidence="1">
    <location>
        <begin position="22"/>
        <end position="76"/>
    </location>
</feature>
<keyword evidence="3" id="KW-1185">Reference proteome</keyword>
<dbReference type="PaxDb" id="3708-A0A078I5B7"/>
<evidence type="ECO:0000256" key="1">
    <source>
        <dbReference type="SAM" id="SignalP"/>
    </source>
</evidence>
<dbReference type="Gramene" id="CDY45071">
    <property type="protein sequence ID" value="CDY45071"/>
    <property type="gene ID" value="GSBRNA2T00081345001"/>
</dbReference>
<proteinExistence type="predicted"/>
<protein>
    <submittedName>
        <fullName evidence="2">BnaA02g05050D protein</fullName>
    </submittedName>
</protein>
<dbReference type="AlphaFoldDB" id="A0A078I5B7"/>
<accession>A0A078I5B7</accession>